<dbReference type="PANTHER" id="PTHR43667:SF2">
    <property type="entry name" value="FATTY ACID C-METHYL TRANSFERASE"/>
    <property type="match status" value="1"/>
</dbReference>
<evidence type="ECO:0000313" key="8">
    <source>
        <dbReference type="Proteomes" id="UP000494206"/>
    </source>
</evidence>
<reference evidence="7 8" key="1">
    <citation type="submission" date="2020-04" db="EMBL/GenBank/DDBJ databases">
        <authorList>
            <person name="Laetsch R D."/>
            <person name="Stevens L."/>
            <person name="Kumar S."/>
            <person name="Blaxter L. M."/>
        </authorList>
    </citation>
    <scope>NUCLEOTIDE SEQUENCE [LARGE SCALE GENOMIC DNA]</scope>
</reference>
<dbReference type="OrthoDB" id="8300214at2759"/>
<dbReference type="Pfam" id="PF02353">
    <property type="entry name" value="CMAS"/>
    <property type="match status" value="1"/>
</dbReference>
<proteinExistence type="inferred from homology"/>
<dbReference type="AlphaFoldDB" id="A0A8S1ERA5"/>
<dbReference type="PIRSF" id="PIRSF003085">
    <property type="entry name" value="CMAS"/>
    <property type="match status" value="1"/>
</dbReference>
<evidence type="ECO:0000256" key="4">
    <source>
        <dbReference type="ARBA" id="ARBA00022691"/>
    </source>
</evidence>
<dbReference type="CDD" id="cd02440">
    <property type="entry name" value="AdoMet_MTases"/>
    <property type="match status" value="1"/>
</dbReference>
<dbReference type="InterPro" id="IPR029063">
    <property type="entry name" value="SAM-dependent_MTases_sf"/>
</dbReference>
<keyword evidence="5" id="KW-0443">Lipid metabolism</keyword>
<dbReference type="InterPro" id="IPR050723">
    <property type="entry name" value="CFA/CMAS"/>
</dbReference>
<evidence type="ECO:0008006" key="9">
    <source>
        <dbReference type="Google" id="ProtNLM"/>
    </source>
</evidence>
<evidence type="ECO:0000256" key="6">
    <source>
        <dbReference type="SAM" id="MobiDB-lite"/>
    </source>
</evidence>
<dbReference type="Gene3D" id="3.40.50.150">
    <property type="entry name" value="Vaccinia Virus protein VP39"/>
    <property type="match status" value="1"/>
</dbReference>
<keyword evidence="3" id="KW-0808">Transferase</keyword>
<keyword evidence="4" id="KW-0949">S-adenosyl-L-methionine</keyword>
<name>A0A8S1ERA5_9PELO</name>
<evidence type="ECO:0000256" key="2">
    <source>
        <dbReference type="ARBA" id="ARBA00022603"/>
    </source>
</evidence>
<comment type="similarity">
    <text evidence="1">Belongs to the CFA/CMAS family.</text>
</comment>
<evidence type="ECO:0000256" key="3">
    <source>
        <dbReference type="ARBA" id="ARBA00022679"/>
    </source>
</evidence>
<dbReference type="SUPFAM" id="SSF53335">
    <property type="entry name" value="S-adenosyl-L-methionine-dependent methyltransferases"/>
    <property type="match status" value="1"/>
</dbReference>
<dbReference type="GO" id="GO:0032259">
    <property type="term" value="P:methylation"/>
    <property type="evidence" value="ECO:0007669"/>
    <property type="project" value="UniProtKB-KW"/>
</dbReference>
<dbReference type="EMBL" id="CADEPM010000004">
    <property type="protein sequence ID" value="CAB3403939.1"/>
    <property type="molecule type" value="Genomic_DNA"/>
</dbReference>
<comment type="caution">
    <text evidence="7">The sequence shown here is derived from an EMBL/GenBank/DDBJ whole genome shotgun (WGS) entry which is preliminary data.</text>
</comment>
<evidence type="ECO:0000313" key="7">
    <source>
        <dbReference type="EMBL" id="CAB3403939.1"/>
    </source>
</evidence>
<keyword evidence="8" id="KW-1185">Reference proteome</keyword>
<sequence>MASNSESRSSSSSSGSSLGSGPKSNPIYTFIVNTFCIPAIRKFFGQFLAKSSETLILSIPSVGYSQTFGNRDDKNNNNNNIPSKPVLLIIDGPIHFCWVMLLDPKIGLGESYMANDWTSSPNPTELLRLLIRAKRQTKIAKSAEQPDEPHKKSIVSVISSIVVDLIRKIAKVVNYGQHWIRENSLTQSTKNIQAHYDLGNEMFQLFLDKSMTYSSGIFDTIKPVTDVDFNALEQAQYRKIDRLIKQLDLKAHDRVLEIGCGWGSAAIRAVQKTGCKWTGITISKEQLELARKRVIDAGLEGQIELRFQDYRLVKEKYTKVISIEMIEAVGEKYLPAYFQKINDVLEDGGIVGIQAIICPDAYYDQYKSSSDFIKKYIFPGGHLPSLGAIKASLPPTLAQTDLFSMGHHYSMTLENWFYAWMRAKNEIETRFQLPSDFHRRWQFYFCLCAALFSYDHIDVVQLTYKKKQIA</sequence>
<evidence type="ECO:0000256" key="5">
    <source>
        <dbReference type="ARBA" id="ARBA00023098"/>
    </source>
</evidence>
<dbReference type="GO" id="GO:0008610">
    <property type="term" value="P:lipid biosynthetic process"/>
    <property type="evidence" value="ECO:0007669"/>
    <property type="project" value="InterPro"/>
</dbReference>
<dbReference type="InterPro" id="IPR003333">
    <property type="entry name" value="CMAS"/>
</dbReference>
<protein>
    <recommendedName>
        <fullName evidence="9">Cyclopropane-fatty-acyl-phospholipid synthase</fullName>
    </recommendedName>
</protein>
<organism evidence="7 8">
    <name type="scientific">Caenorhabditis bovis</name>
    <dbReference type="NCBI Taxonomy" id="2654633"/>
    <lineage>
        <taxon>Eukaryota</taxon>
        <taxon>Metazoa</taxon>
        <taxon>Ecdysozoa</taxon>
        <taxon>Nematoda</taxon>
        <taxon>Chromadorea</taxon>
        <taxon>Rhabditida</taxon>
        <taxon>Rhabditina</taxon>
        <taxon>Rhabditomorpha</taxon>
        <taxon>Rhabditoidea</taxon>
        <taxon>Rhabditidae</taxon>
        <taxon>Peloderinae</taxon>
        <taxon>Caenorhabditis</taxon>
    </lineage>
</organism>
<gene>
    <name evidence="7" type="ORF">CBOVIS_LOCUS6341</name>
</gene>
<keyword evidence="2" id="KW-0489">Methyltransferase</keyword>
<evidence type="ECO:0000256" key="1">
    <source>
        <dbReference type="ARBA" id="ARBA00010815"/>
    </source>
</evidence>
<dbReference type="GO" id="GO:0008168">
    <property type="term" value="F:methyltransferase activity"/>
    <property type="evidence" value="ECO:0007669"/>
    <property type="project" value="UniProtKB-KW"/>
</dbReference>
<dbReference type="PANTHER" id="PTHR43667">
    <property type="entry name" value="CYCLOPROPANE-FATTY-ACYL-PHOSPHOLIPID SYNTHASE"/>
    <property type="match status" value="1"/>
</dbReference>
<feature type="region of interest" description="Disordered" evidence="6">
    <location>
        <begin position="1"/>
        <end position="21"/>
    </location>
</feature>
<accession>A0A8S1ERA5</accession>
<dbReference type="Proteomes" id="UP000494206">
    <property type="component" value="Unassembled WGS sequence"/>
</dbReference>